<feature type="compositionally biased region" description="Basic residues" evidence="11">
    <location>
        <begin position="38"/>
        <end position="50"/>
    </location>
</feature>
<sequence length="186" mass="21555">MAELKMDIEEPSLQPPRSQSETAVKEESAETEATGHQPYRRTKRKSLKTKKATIHHDCAVCGRRFKKRDHLKEHERVHSGDKPFNCTYCHKRFTSGSDLKVHARTHTKERPYECNVCGKSFSQAGHLQTHVRIHTGEKLFECPVCGKGFKSRYELRIHARTHTKERPYDHLSLCETFSSKEIPETL</sequence>
<evidence type="ECO:0000256" key="9">
    <source>
        <dbReference type="ARBA" id="ARBA00023163"/>
    </source>
</evidence>
<dbReference type="FunFam" id="3.30.160.60:FF:000145">
    <property type="entry name" value="Zinc finger protein 574"/>
    <property type="match status" value="1"/>
</dbReference>
<feature type="region of interest" description="Disordered" evidence="11">
    <location>
        <begin position="1"/>
        <end position="50"/>
    </location>
</feature>
<evidence type="ECO:0000256" key="6">
    <source>
        <dbReference type="ARBA" id="ARBA00022833"/>
    </source>
</evidence>
<comment type="subcellular location">
    <subcellularLocation>
        <location evidence="1">Nucleus</location>
    </subcellularLocation>
</comment>
<dbReference type="PANTHER" id="PTHR14003:SF23">
    <property type="entry name" value="ZINC FINGER PROTEIN 143"/>
    <property type="match status" value="1"/>
</dbReference>
<dbReference type="GO" id="GO:0000981">
    <property type="term" value="F:DNA-binding transcription factor activity, RNA polymerase II-specific"/>
    <property type="evidence" value="ECO:0007669"/>
    <property type="project" value="TreeGrafter"/>
</dbReference>
<dbReference type="Gene3D" id="3.30.160.60">
    <property type="entry name" value="Classic Zinc Finger"/>
    <property type="match status" value="4"/>
</dbReference>
<dbReference type="Pfam" id="PF00096">
    <property type="entry name" value="zf-C2H2"/>
    <property type="match status" value="4"/>
</dbReference>
<evidence type="ECO:0000256" key="3">
    <source>
        <dbReference type="ARBA" id="ARBA00022723"/>
    </source>
</evidence>
<evidence type="ECO:0000256" key="10">
    <source>
        <dbReference type="ARBA" id="ARBA00023242"/>
    </source>
</evidence>
<keyword evidence="5" id="KW-0863">Zinc-finger</keyword>
<dbReference type="PROSITE" id="PS50157">
    <property type="entry name" value="ZINC_FINGER_C2H2_2"/>
    <property type="match status" value="4"/>
</dbReference>
<dbReference type="AlphaFoldDB" id="A0A7R8ZUL2"/>
<dbReference type="OrthoDB" id="427030at2759"/>
<evidence type="ECO:0000256" key="1">
    <source>
        <dbReference type="ARBA" id="ARBA00004123"/>
    </source>
</evidence>
<keyword evidence="4" id="KW-0677">Repeat</keyword>
<keyword evidence="9" id="KW-0804">Transcription</keyword>
<keyword evidence="10" id="KW-0539">Nucleus</keyword>
<evidence type="ECO:0000256" key="5">
    <source>
        <dbReference type="ARBA" id="ARBA00022771"/>
    </source>
</evidence>
<evidence type="ECO:0000256" key="7">
    <source>
        <dbReference type="ARBA" id="ARBA00023015"/>
    </source>
</evidence>
<evidence type="ECO:0000256" key="4">
    <source>
        <dbReference type="ARBA" id="ARBA00022737"/>
    </source>
</evidence>
<keyword evidence="7" id="KW-0805">Transcription regulation</keyword>
<gene>
    <name evidence="12" type="ORF">CTOB1V02_LOCUS10273</name>
</gene>
<evidence type="ECO:0000256" key="8">
    <source>
        <dbReference type="ARBA" id="ARBA00023125"/>
    </source>
</evidence>
<dbReference type="SUPFAM" id="SSF57667">
    <property type="entry name" value="beta-beta-alpha zinc fingers"/>
    <property type="match status" value="3"/>
</dbReference>
<proteinExistence type="inferred from homology"/>
<evidence type="ECO:0000256" key="2">
    <source>
        <dbReference type="ARBA" id="ARBA00006991"/>
    </source>
</evidence>
<dbReference type="InterPro" id="IPR013087">
    <property type="entry name" value="Znf_C2H2_type"/>
</dbReference>
<reference evidence="12" key="1">
    <citation type="submission" date="2020-11" db="EMBL/GenBank/DDBJ databases">
        <authorList>
            <person name="Tran Van P."/>
        </authorList>
    </citation>
    <scope>NUCLEOTIDE SEQUENCE</scope>
</reference>
<dbReference type="FunFam" id="3.30.160.60:FF:001480">
    <property type="entry name" value="Si:cabz01071911.3"/>
    <property type="match status" value="1"/>
</dbReference>
<dbReference type="PROSITE" id="PS00028">
    <property type="entry name" value="ZINC_FINGER_C2H2_1"/>
    <property type="match status" value="4"/>
</dbReference>
<dbReference type="GO" id="GO:0008270">
    <property type="term" value="F:zinc ion binding"/>
    <property type="evidence" value="ECO:0007669"/>
    <property type="project" value="UniProtKB-KW"/>
</dbReference>
<organism evidence="12">
    <name type="scientific">Cyprideis torosa</name>
    <dbReference type="NCBI Taxonomy" id="163714"/>
    <lineage>
        <taxon>Eukaryota</taxon>
        <taxon>Metazoa</taxon>
        <taxon>Ecdysozoa</taxon>
        <taxon>Arthropoda</taxon>
        <taxon>Crustacea</taxon>
        <taxon>Oligostraca</taxon>
        <taxon>Ostracoda</taxon>
        <taxon>Podocopa</taxon>
        <taxon>Podocopida</taxon>
        <taxon>Cytherocopina</taxon>
        <taxon>Cytheroidea</taxon>
        <taxon>Cytherideidae</taxon>
        <taxon>Cyprideis</taxon>
    </lineage>
</organism>
<dbReference type="FunFam" id="3.30.160.60:FF:002343">
    <property type="entry name" value="Zinc finger protein 33A"/>
    <property type="match status" value="1"/>
</dbReference>
<keyword evidence="6" id="KW-0862">Zinc</keyword>
<dbReference type="GO" id="GO:0005667">
    <property type="term" value="C:transcription regulator complex"/>
    <property type="evidence" value="ECO:0007669"/>
    <property type="project" value="TreeGrafter"/>
</dbReference>
<dbReference type="FunFam" id="3.30.160.60:FF:000690">
    <property type="entry name" value="Zinc finger protein 354C"/>
    <property type="match status" value="1"/>
</dbReference>
<dbReference type="PANTHER" id="PTHR14003">
    <property type="entry name" value="TRANSCRIPTIONAL REPRESSOR PROTEIN YY"/>
    <property type="match status" value="1"/>
</dbReference>
<evidence type="ECO:0000313" key="12">
    <source>
        <dbReference type="EMBL" id="CAD7232438.1"/>
    </source>
</evidence>
<dbReference type="GO" id="GO:0031519">
    <property type="term" value="C:PcG protein complex"/>
    <property type="evidence" value="ECO:0007669"/>
    <property type="project" value="TreeGrafter"/>
</dbReference>
<keyword evidence="3" id="KW-0479">Metal-binding</keyword>
<evidence type="ECO:0000256" key="11">
    <source>
        <dbReference type="SAM" id="MobiDB-lite"/>
    </source>
</evidence>
<dbReference type="EMBL" id="OB664654">
    <property type="protein sequence ID" value="CAD7232438.1"/>
    <property type="molecule type" value="Genomic_DNA"/>
</dbReference>
<dbReference type="GO" id="GO:0000785">
    <property type="term" value="C:chromatin"/>
    <property type="evidence" value="ECO:0007669"/>
    <property type="project" value="TreeGrafter"/>
</dbReference>
<dbReference type="SMART" id="SM00355">
    <property type="entry name" value="ZnF_C2H2"/>
    <property type="match status" value="4"/>
</dbReference>
<accession>A0A7R8ZUL2</accession>
<dbReference type="GO" id="GO:0000978">
    <property type="term" value="F:RNA polymerase II cis-regulatory region sequence-specific DNA binding"/>
    <property type="evidence" value="ECO:0007669"/>
    <property type="project" value="TreeGrafter"/>
</dbReference>
<comment type="similarity">
    <text evidence="2">Belongs to the krueppel C2H2-type zinc-finger protein family.</text>
</comment>
<protein>
    <submittedName>
        <fullName evidence="12">Uncharacterized protein</fullName>
    </submittedName>
</protein>
<dbReference type="InterPro" id="IPR036236">
    <property type="entry name" value="Znf_C2H2_sf"/>
</dbReference>
<dbReference type="GO" id="GO:0003682">
    <property type="term" value="F:chromatin binding"/>
    <property type="evidence" value="ECO:0007669"/>
    <property type="project" value="UniProtKB-ARBA"/>
</dbReference>
<name>A0A7R8ZUL2_9CRUS</name>
<keyword evidence="8" id="KW-0238">DNA-binding</keyword>